<keyword evidence="2" id="KW-0378">Hydrolase</keyword>
<sequence length="471" mass="51101">MAYFYSILTGTLLIFSGNFLLAQPSHLAAAFSRFEQDEQMRYGIAAICVLDARTGETVFARNAHTGMATASTLKTITSITSFSLLGPDYRYRTQLSYTGKLGPGGVLQGDLLIRGSGDPTLGSWRWPQTAGAVVLETWVAAVKKAGIQRIEGRIIGDDSRMGTQTIPGGWQWDDIGNYYGAGSSALNWRENQFDILLAPSQVGGPVKMSGTRPQMDYLEFVNELQTGPAGSGDRAYAYLPPYRNIAYLRGTYAIDERERAISAAIPDPAFECAYRFLEALEKSGIPVSGEAGTSRRLQLEGASTPVVAAGIADFTSPSLAEIIKEFNHKSINLYGESLVKTLAIESGKRGSTGAGVQVIREFWAGKGIDSASLAMVDGSGLSPANRITVSSMARILQQARNESWFSDFYQSLPLQNGMRMKSGSIQGVRGYTGYHTASDGRKYVFAFIVNNYNGSSSAIRRKIWAILDLLK</sequence>
<dbReference type="GO" id="GO:0004185">
    <property type="term" value="F:serine-type carboxypeptidase activity"/>
    <property type="evidence" value="ECO:0007669"/>
    <property type="project" value="InterPro"/>
</dbReference>
<comment type="caution">
    <text evidence="3">The sequence shown here is derived from an EMBL/GenBank/DDBJ whole genome shotgun (WGS) entry which is preliminary data.</text>
</comment>
<dbReference type="GO" id="GO:0006508">
    <property type="term" value="P:proteolysis"/>
    <property type="evidence" value="ECO:0007669"/>
    <property type="project" value="InterPro"/>
</dbReference>
<dbReference type="EMBL" id="SMAD01000013">
    <property type="protein sequence ID" value="TCS85332.1"/>
    <property type="molecule type" value="Genomic_DNA"/>
</dbReference>
<dbReference type="RefSeq" id="WP_132130322.1">
    <property type="nucleotide sequence ID" value="NZ_CP042432.1"/>
</dbReference>
<dbReference type="Gene3D" id="3.50.80.20">
    <property type="entry name" value="D-Ala-D-Ala carboxypeptidase C, peptidase S13"/>
    <property type="match status" value="1"/>
</dbReference>
<protein>
    <submittedName>
        <fullName evidence="3">D-alanyl-D-alanine carboxypeptidase/D-alanyl-D-alanine-endopeptidase (Penicillin-binding protein 4)</fullName>
    </submittedName>
</protein>
<keyword evidence="3" id="KW-0645">Protease</keyword>
<dbReference type="PRINTS" id="PR00922">
    <property type="entry name" value="DADACBPTASE3"/>
</dbReference>
<keyword evidence="3" id="KW-0121">Carboxypeptidase</keyword>
<evidence type="ECO:0000256" key="2">
    <source>
        <dbReference type="ARBA" id="ARBA00022801"/>
    </source>
</evidence>
<evidence type="ECO:0000313" key="4">
    <source>
        <dbReference type="Proteomes" id="UP000295807"/>
    </source>
</evidence>
<accession>A0A4R3KN36</accession>
<dbReference type="Gene3D" id="3.40.710.10">
    <property type="entry name" value="DD-peptidase/beta-lactamase superfamily"/>
    <property type="match status" value="2"/>
</dbReference>
<dbReference type="Pfam" id="PF02113">
    <property type="entry name" value="Peptidase_S13"/>
    <property type="match status" value="1"/>
</dbReference>
<dbReference type="InterPro" id="IPR012338">
    <property type="entry name" value="Beta-lactam/transpept-like"/>
</dbReference>
<evidence type="ECO:0000313" key="3">
    <source>
        <dbReference type="EMBL" id="TCS85332.1"/>
    </source>
</evidence>
<dbReference type="GO" id="GO:0000270">
    <property type="term" value="P:peptidoglycan metabolic process"/>
    <property type="evidence" value="ECO:0007669"/>
    <property type="project" value="TreeGrafter"/>
</dbReference>
<evidence type="ECO:0000256" key="1">
    <source>
        <dbReference type="ARBA" id="ARBA00006096"/>
    </source>
</evidence>
<comment type="similarity">
    <text evidence="1">Belongs to the peptidase S13 family.</text>
</comment>
<dbReference type="SUPFAM" id="SSF56601">
    <property type="entry name" value="beta-lactamase/transpeptidase-like"/>
    <property type="match status" value="1"/>
</dbReference>
<gene>
    <name evidence="3" type="ORF">EDD80_11369</name>
</gene>
<dbReference type="AlphaFoldDB" id="A0A4R3KN36"/>
<dbReference type="Proteomes" id="UP000295807">
    <property type="component" value="Unassembled WGS sequence"/>
</dbReference>
<dbReference type="NCBIfam" id="TIGR00666">
    <property type="entry name" value="PBP4"/>
    <property type="match status" value="1"/>
</dbReference>
<dbReference type="InterPro" id="IPR000667">
    <property type="entry name" value="Peptidase_S13"/>
</dbReference>
<dbReference type="PANTHER" id="PTHR30023:SF0">
    <property type="entry name" value="PENICILLIN-SENSITIVE CARBOXYPEPTIDASE A"/>
    <property type="match status" value="1"/>
</dbReference>
<name>A0A4R3KN36_9SPHI</name>
<dbReference type="PANTHER" id="PTHR30023">
    <property type="entry name" value="D-ALANYL-D-ALANINE CARBOXYPEPTIDASE"/>
    <property type="match status" value="1"/>
</dbReference>
<keyword evidence="4" id="KW-1185">Reference proteome</keyword>
<dbReference type="OrthoDB" id="9802627at2"/>
<organism evidence="3 4">
    <name type="scientific">Anseongella ginsenosidimutans</name>
    <dbReference type="NCBI Taxonomy" id="496056"/>
    <lineage>
        <taxon>Bacteria</taxon>
        <taxon>Pseudomonadati</taxon>
        <taxon>Bacteroidota</taxon>
        <taxon>Sphingobacteriia</taxon>
        <taxon>Sphingobacteriales</taxon>
        <taxon>Sphingobacteriaceae</taxon>
        <taxon>Anseongella</taxon>
    </lineage>
</organism>
<proteinExistence type="inferred from homology"/>
<reference evidence="3 4" key="1">
    <citation type="submission" date="2019-03" db="EMBL/GenBank/DDBJ databases">
        <title>Genomic Encyclopedia of Type Strains, Phase IV (KMG-IV): sequencing the most valuable type-strain genomes for metagenomic binning, comparative biology and taxonomic classification.</title>
        <authorList>
            <person name="Goeker M."/>
        </authorList>
    </citation>
    <scope>NUCLEOTIDE SEQUENCE [LARGE SCALE GENOMIC DNA]</scope>
    <source>
        <strain evidence="3 4">DSM 21100</strain>
    </source>
</reference>